<proteinExistence type="predicted"/>
<evidence type="ECO:0000313" key="2">
    <source>
        <dbReference type="EMBL" id="CAG9105935.1"/>
    </source>
</evidence>
<evidence type="ECO:0000313" key="5">
    <source>
        <dbReference type="WBParaSite" id="BXY_1020500.1"/>
    </source>
</evidence>
<name>A0A1I7SB08_BURXY</name>
<gene>
    <name evidence="1" type="ORF">BXYJ_LOCUS6016</name>
</gene>
<reference evidence="2" key="2">
    <citation type="submission" date="2020-08" db="EMBL/GenBank/DDBJ databases">
        <authorList>
            <person name="Kikuchi T."/>
        </authorList>
    </citation>
    <scope>NUCLEOTIDE SEQUENCE</scope>
    <source>
        <strain evidence="1">Ka4C1</strain>
    </source>
</reference>
<organism evidence="3 5">
    <name type="scientific">Bursaphelenchus xylophilus</name>
    <name type="common">Pinewood nematode worm</name>
    <name type="synonym">Aphelenchoides xylophilus</name>
    <dbReference type="NCBI Taxonomy" id="6326"/>
    <lineage>
        <taxon>Eukaryota</taxon>
        <taxon>Metazoa</taxon>
        <taxon>Ecdysozoa</taxon>
        <taxon>Nematoda</taxon>
        <taxon>Chromadorea</taxon>
        <taxon>Rhabditida</taxon>
        <taxon>Tylenchina</taxon>
        <taxon>Tylenchomorpha</taxon>
        <taxon>Aphelenchoidea</taxon>
        <taxon>Aphelenchoididae</taxon>
        <taxon>Bursaphelenchus</taxon>
    </lineage>
</organism>
<keyword evidence="4" id="KW-1185">Reference proteome</keyword>
<dbReference type="EMBL" id="CAJFDI010000003">
    <property type="protein sequence ID" value="CAD5220113.1"/>
    <property type="molecule type" value="Genomic_DNA"/>
</dbReference>
<accession>A0A1I7SB08</accession>
<evidence type="ECO:0000313" key="3">
    <source>
        <dbReference type="Proteomes" id="UP000095284"/>
    </source>
</evidence>
<dbReference type="AlphaFoldDB" id="A0A1I7SB08"/>
<reference evidence="5" key="1">
    <citation type="submission" date="2016-11" db="UniProtKB">
        <authorList>
            <consortium name="WormBaseParasite"/>
        </authorList>
    </citation>
    <scope>IDENTIFICATION</scope>
</reference>
<protein>
    <submittedName>
        <fullName evidence="1">(pine wood nematode) hypothetical protein</fullName>
    </submittedName>
</protein>
<dbReference type="Proteomes" id="UP000582659">
    <property type="component" value="Unassembled WGS sequence"/>
</dbReference>
<dbReference type="Proteomes" id="UP000095284">
    <property type="component" value="Unplaced"/>
</dbReference>
<evidence type="ECO:0000313" key="4">
    <source>
        <dbReference type="Proteomes" id="UP000659654"/>
    </source>
</evidence>
<dbReference type="EMBL" id="CAJFCV020000003">
    <property type="protein sequence ID" value="CAG9105935.1"/>
    <property type="molecule type" value="Genomic_DNA"/>
</dbReference>
<sequence>MKPKLRDTCISYLREVFSDPDGELWDERNCPYFFPLISRRYFVQTFSNVTLSYRMNDPSDIMVTYKEGFCVFNASDETGSMESQRPLIALLQLATLVPEAASSEWNDHLVILKSRYCDQLLLIIRKMFACRIPISLLIFGRKGLLFDEFNDLIASEPSYFPRFVVGSARSLCPLTANENDPRVFASIRIDSPSSRDYCPHVLGIKTKQTCGHLDNLNLYEDLPHMPHLESLHCAIEPIGVHNAEIAREHYAEFGRRWIKAAPNLKEILLSTNCDVYCASVEKALLALGRFAMALKSTVDGLTESVPNTKFRLKSLRIHLPETEMRAIIISARHYYAETEDCAEFIPFSSDQVLEYFVTSYEKSKISGSTSALDLRAINLRFLISDGDPEVENLHKDGIFFKF</sequence>
<evidence type="ECO:0000313" key="1">
    <source>
        <dbReference type="EMBL" id="CAD5220113.1"/>
    </source>
</evidence>
<dbReference type="Proteomes" id="UP000659654">
    <property type="component" value="Unassembled WGS sequence"/>
</dbReference>
<dbReference type="WBParaSite" id="BXY_1020500.1">
    <property type="protein sequence ID" value="BXY_1020500.1"/>
    <property type="gene ID" value="BXY_1020500"/>
</dbReference>